<dbReference type="GO" id="GO:0030027">
    <property type="term" value="C:lamellipodium"/>
    <property type="evidence" value="ECO:0007669"/>
    <property type="project" value="TreeGrafter"/>
</dbReference>
<protein>
    <recommendedName>
        <fullName evidence="2">Protein Abitram</fullName>
    </recommendedName>
    <alternativeName>
        <fullName evidence="3">Actin-binding transcription modulator</fullName>
    </alternativeName>
</protein>
<dbReference type="GO" id="GO:0003785">
    <property type="term" value="F:actin monomer binding"/>
    <property type="evidence" value="ECO:0007669"/>
    <property type="project" value="TreeGrafter"/>
</dbReference>
<evidence type="ECO:0000256" key="1">
    <source>
        <dbReference type="ARBA" id="ARBA00010764"/>
    </source>
</evidence>
<evidence type="ECO:0000256" key="2">
    <source>
        <dbReference type="ARBA" id="ARBA00019325"/>
    </source>
</evidence>
<dbReference type="GO" id="GO:0051489">
    <property type="term" value="P:regulation of filopodium assembly"/>
    <property type="evidence" value="ECO:0007669"/>
    <property type="project" value="TreeGrafter"/>
</dbReference>
<organism evidence="4">
    <name type="scientific">Xenopsylla cheopis</name>
    <name type="common">Oriental rat flea</name>
    <name type="synonym">Pulex cheopis</name>
    <dbReference type="NCBI Taxonomy" id="163159"/>
    <lineage>
        <taxon>Eukaryota</taxon>
        <taxon>Metazoa</taxon>
        <taxon>Ecdysozoa</taxon>
        <taxon>Arthropoda</taxon>
        <taxon>Hexapoda</taxon>
        <taxon>Insecta</taxon>
        <taxon>Pterygota</taxon>
        <taxon>Neoptera</taxon>
        <taxon>Endopterygota</taxon>
        <taxon>Siphonaptera</taxon>
        <taxon>Pulicidae</taxon>
        <taxon>Xenopsyllinae</taxon>
        <taxon>Xenopsylla</taxon>
    </lineage>
</organism>
<accession>A0A6M2DMX9</accession>
<dbReference type="GO" id="GO:0005634">
    <property type="term" value="C:nucleus"/>
    <property type="evidence" value="ECO:0007669"/>
    <property type="project" value="TreeGrafter"/>
</dbReference>
<dbReference type="GO" id="GO:0030425">
    <property type="term" value="C:dendrite"/>
    <property type="evidence" value="ECO:0007669"/>
    <property type="project" value="TreeGrafter"/>
</dbReference>
<evidence type="ECO:0000256" key="3">
    <source>
        <dbReference type="ARBA" id="ARBA00030463"/>
    </source>
</evidence>
<dbReference type="PANTHER" id="PTHR13651:SF0">
    <property type="entry name" value="PROTEIN ABITRAM"/>
    <property type="match status" value="1"/>
</dbReference>
<dbReference type="PANTHER" id="PTHR13651">
    <property type="entry name" value="PROTEIN ABITRAM"/>
    <property type="match status" value="1"/>
</dbReference>
<name>A0A6M2DMX9_XENCH</name>
<dbReference type="EMBL" id="GIIL01003866">
    <property type="protein sequence ID" value="NOV47592.1"/>
    <property type="molecule type" value="Transcribed_RNA"/>
</dbReference>
<dbReference type="Pfam" id="PF01597">
    <property type="entry name" value="GCV_H"/>
    <property type="match status" value="1"/>
</dbReference>
<dbReference type="AlphaFoldDB" id="A0A6M2DMX9"/>
<dbReference type="InterPro" id="IPR011053">
    <property type="entry name" value="Single_hybrid_motif"/>
</dbReference>
<sequence>MDNSSGSARVIPEIQDSIELQDPFPNVTERYYTERYCIDERGTSEDHIILFHSNRLCLITLAPTHPVFKRKITKIDYASGNVDRTKNKISGKGKKGGQYLQENSTICSIFCEDGEVYKVKSNIKGKLVEVNERLLDNPSLLLHAPCAEGHLAIALPNISQIDMWKEKFLTKQQYETHCNNLQTVQV</sequence>
<dbReference type="Gene3D" id="2.40.50.100">
    <property type="match status" value="1"/>
</dbReference>
<dbReference type="GO" id="GO:0032433">
    <property type="term" value="C:filopodium tip"/>
    <property type="evidence" value="ECO:0007669"/>
    <property type="project" value="TreeGrafter"/>
</dbReference>
<dbReference type="InterPro" id="IPR033753">
    <property type="entry name" value="GCV_H/Fam206"/>
</dbReference>
<dbReference type="GO" id="GO:0051015">
    <property type="term" value="F:actin filament binding"/>
    <property type="evidence" value="ECO:0007669"/>
    <property type="project" value="TreeGrafter"/>
</dbReference>
<dbReference type="GO" id="GO:0048813">
    <property type="term" value="P:dendrite morphogenesis"/>
    <property type="evidence" value="ECO:0007669"/>
    <property type="project" value="TreeGrafter"/>
</dbReference>
<dbReference type="InterPro" id="IPR039169">
    <property type="entry name" value="Abitram"/>
</dbReference>
<comment type="similarity">
    <text evidence="1">Belongs to the ABITRAM family.</text>
</comment>
<evidence type="ECO:0000313" key="4">
    <source>
        <dbReference type="EMBL" id="NOV47592.1"/>
    </source>
</evidence>
<dbReference type="SUPFAM" id="SSF51230">
    <property type="entry name" value="Single hybrid motif"/>
    <property type="match status" value="1"/>
</dbReference>
<reference evidence="4" key="1">
    <citation type="submission" date="2020-03" db="EMBL/GenBank/DDBJ databases">
        <title>Transcriptomic Profiling of the Digestive Tract of the Rat Flea, Xenopsylla cheopis, Following Blood Feeding and Infection with Yersinia pestis.</title>
        <authorList>
            <person name="Bland D.M."/>
            <person name="Martens C.A."/>
            <person name="Virtaneva K."/>
            <person name="Kanakabandi K."/>
            <person name="Long D."/>
            <person name="Rosenke R."/>
            <person name="Saturday G.A."/>
            <person name="Hoyt F.H."/>
            <person name="Bruno D.P."/>
            <person name="Ribeiro J.M.C."/>
            <person name="Hinnebusch J."/>
        </authorList>
    </citation>
    <scope>NUCLEOTIDE SEQUENCE</scope>
</reference>
<dbReference type="GO" id="GO:0030833">
    <property type="term" value="P:regulation of actin filament polymerization"/>
    <property type="evidence" value="ECO:0007669"/>
    <property type="project" value="TreeGrafter"/>
</dbReference>
<proteinExistence type="inferred from homology"/>